<keyword evidence="3" id="KW-1185">Reference proteome</keyword>
<proteinExistence type="predicted"/>
<evidence type="ECO:0000259" key="1">
    <source>
        <dbReference type="Pfam" id="PF07735"/>
    </source>
</evidence>
<dbReference type="AlphaFoldDB" id="E3MRR5"/>
<dbReference type="PANTHER" id="PTHR22899">
    <property type="entry name" value="CYCLIN-RELATED F-BOX FAMILY"/>
    <property type="match status" value="1"/>
</dbReference>
<dbReference type="EMBL" id="DS268470">
    <property type="protein sequence ID" value="EFP08039.1"/>
    <property type="molecule type" value="Genomic_DNA"/>
</dbReference>
<accession>E3MRR5</accession>
<dbReference type="HOGENOM" id="CLU_642890_0_0_1"/>
<dbReference type="InterPro" id="IPR053222">
    <property type="entry name" value="Zygotic_Embryogenesis-Asso"/>
</dbReference>
<dbReference type="InterPro" id="IPR012885">
    <property type="entry name" value="F-box_Sdz-33"/>
</dbReference>
<gene>
    <name evidence="2" type="ORF">CRE_14756</name>
</gene>
<protein>
    <recommendedName>
        <fullName evidence="1">Sdz-33 F-box domain-containing protein</fullName>
    </recommendedName>
</protein>
<sequence length="427" mass="49653">MSSTIPMEDNVSYTPPDPKIFFDMPAEMQQRIARTFTPQENCPALYPNCHMISSFHLNHSNFLFFKTIFSLMCPQSEKLIANLRFPLMKLPLLARRLVVCFMSIEEKVFYSSLSMKCMRLTCSVSPKTDYIRLFVSTNMIMELNLKELPFIRFIFNIHRKSIPERAVPVPNIHSIKFDIGKGQSGAVEVKLREVITPAMMLKAVTDLFRCKNIDVVFTFNRIRYVFSSIRDVFLGHTIRSLTISEGLGSFTIHSIKELFPTEMLILEDQPYGITREMFQNNVLKQPLRFICLGRGVPINLQDLLVMESKHIELWMPHISPFEWNEFLVHWVEGTFNKNLESLAVQIDTRIQPFTNEGIILTGMPMKPIPLEQPWEYIMPYRRSLWTDGRAIKSRYEIYGYVGKKATIIFEEDSNGIRFKMVACLDQV</sequence>
<feature type="domain" description="Sdz-33 F-box" evidence="1">
    <location>
        <begin position="281"/>
        <end position="343"/>
    </location>
</feature>
<reference evidence="2" key="1">
    <citation type="submission" date="2007-07" db="EMBL/GenBank/DDBJ databases">
        <title>PCAP assembly of the Caenorhabditis remanei genome.</title>
        <authorList>
            <consortium name="The Caenorhabditis remanei Sequencing Consortium"/>
            <person name="Wilson R.K."/>
        </authorList>
    </citation>
    <scope>NUCLEOTIDE SEQUENCE [LARGE SCALE GENOMIC DNA]</scope>
    <source>
        <strain evidence="2">PB4641</strain>
    </source>
</reference>
<evidence type="ECO:0000313" key="3">
    <source>
        <dbReference type="Proteomes" id="UP000008281"/>
    </source>
</evidence>
<dbReference type="PANTHER" id="PTHR22899:SF0">
    <property type="entry name" value="F-BOX ASSOCIATED DOMAIN-CONTAINING PROTEIN-RELATED"/>
    <property type="match status" value="1"/>
</dbReference>
<evidence type="ECO:0000313" key="2">
    <source>
        <dbReference type="EMBL" id="EFP08039.1"/>
    </source>
</evidence>
<dbReference type="Pfam" id="PF07735">
    <property type="entry name" value="FBA_2"/>
    <property type="match status" value="1"/>
</dbReference>
<dbReference type="Proteomes" id="UP000008281">
    <property type="component" value="Unassembled WGS sequence"/>
</dbReference>
<name>E3MRR5_CAERE</name>
<organism evidence="3">
    <name type="scientific">Caenorhabditis remanei</name>
    <name type="common">Caenorhabditis vulgaris</name>
    <dbReference type="NCBI Taxonomy" id="31234"/>
    <lineage>
        <taxon>Eukaryota</taxon>
        <taxon>Metazoa</taxon>
        <taxon>Ecdysozoa</taxon>
        <taxon>Nematoda</taxon>
        <taxon>Chromadorea</taxon>
        <taxon>Rhabditida</taxon>
        <taxon>Rhabditina</taxon>
        <taxon>Rhabditomorpha</taxon>
        <taxon>Rhabditoidea</taxon>
        <taxon>Rhabditidae</taxon>
        <taxon>Peloderinae</taxon>
        <taxon>Caenorhabditis</taxon>
    </lineage>
</organism>